<dbReference type="EC" id="2.5.1.15" evidence="5 10"/>
<dbReference type="InterPro" id="IPR011005">
    <property type="entry name" value="Dihydropteroate_synth-like_sf"/>
</dbReference>
<accession>A0ABW5XI19</accession>
<comment type="cofactor">
    <cofactor evidence="2 10">
        <name>Mg(2+)</name>
        <dbReference type="ChEBI" id="CHEBI:18420"/>
    </cofactor>
</comment>
<dbReference type="Pfam" id="PF00809">
    <property type="entry name" value="Pterin_bind"/>
    <property type="match status" value="1"/>
</dbReference>
<dbReference type="InterPro" id="IPR006390">
    <property type="entry name" value="DHP_synth_dom"/>
</dbReference>
<proteinExistence type="inferred from homology"/>
<comment type="caution">
    <text evidence="12">The sequence shown here is derived from an EMBL/GenBank/DDBJ whole genome shotgun (WGS) entry which is preliminary data.</text>
</comment>
<dbReference type="PANTHER" id="PTHR20941">
    <property type="entry name" value="FOLATE SYNTHESIS PROTEINS"/>
    <property type="match status" value="1"/>
</dbReference>
<gene>
    <name evidence="12" type="primary">folP</name>
    <name evidence="12" type="ORF">ACFSYH_13125</name>
</gene>
<comment type="catalytic activity">
    <reaction evidence="1">
        <text>(7,8-dihydropterin-6-yl)methyl diphosphate + 4-aminobenzoate = 7,8-dihydropteroate + diphosphate</text>
        <dbReference type="Rhea" id="RHEA:19949"/>
        <dbReference type="ChEBI" id="CHEBI:17836"/>
        <dbReference type="ChEBI" id="CHEBI:17839"/>
        <dbReference type="ChEBI" id="CHEBI:33019"/>
        <dbReference type="ChEBI" id="CHEBI:72950"/>
        <dbReference type="EC" id="2.5.1.15"/>
    </reaction>
</comment>
<dbReference type="GO" id="GO:0004156">
    <property type="term" value="F:dihydropteroate synthase activity"/>
    <property type="evidence" value="ECO:0007669"/>
    <property type="project" value="UniProtKB-EC"/>
</dbReference>
<feature type="domain" description="Pterin-binding" evidence="11">
    <location>
        <begin position="17"/>
        <end position="275"/>
    </location>
</feature>
<evidence type="ECO:0000256" key="1">
    <source>
        <dbReference type="ARBA" id="ARBA00000012"/>
    </source>
</evidence>
<evidence type="ECO:0000313" key="12">
    <source>
        <dbReference type="EMBL" id="MFD2841502.1"/>
    </source>
</evidence>
<keyword evidence="7 10" id="KW-0479">Metal-binding</keyword>
<evidence type="ECO:0000313" key="13">
    <source>
        <dbReference type="Proteomes" id="UP001597391"/>
    </source>
</evidence>
<protein>
    <recommendedName>
        <fullName evidence="5 10">Dihydropteroate synthase</fullName>
        <shortName evidence="10">DHPS</shortName>
        <ecNumber evidence="5 10">2.5.1.15</ecNumber>
    </recommendedName>
    <alternativeName>
        <fullName evidence="10">Dihydropteroate pyrophosphorylase</fullName>
    </alternativeName>
</protein>
<comment type="pathway">
    <text evidence="3 10">Cofactor biosynthesis; tetrahydrofolate biosynthesis; 7,8-dihydrofolate from 2-amino-4-hydroxy-6-hydroxymethyl-7,8-dihydropteridine diphosphate and 4-aminobenzoate: step 1/2.</text>
</comment>
<dbReference type="RefSeq" id="WP_377467671.1">
    <property type="nucleotide sequence ID" value="NZ_JBHUOP010000006.1"/>
</dbReference>
<evidence type="ECO:0000256" key="9">
    <source>
        <dbReference type="ARBA" id="ARBA00022909"/>
    </source>
</evidence>
<comment type="similarity">
    <text evidence="4 10">Belongs to the DHPS family.</text>
</comment>
<evidence type="ECO:0000256" key="7">
    <source>
        <dbReference type="ARBA" id="ARBA00022723"/>
    </source>
</evidence>
<dbReference type="EMBL" id="JBHUOP010000006">
    <property type="protein sequence ID" value="MFD2841502.1"/>
    <property type="molecule type" value="Genomic_DNA"/>
</dbReference>
<evidence type="ECO:0000259" key="11">
    <source>
        <dbReference type="PROSITE" id="PS50972"/>
    </source>
</evidence>
<dbReference type="PROSITE" id="PS50972">
    <property type="entry name" value="PTERIN_BINDING"/>
    <property type="match status" value="1"/>
</dbReference>
<organism evidence="12 13">
    <name type="scientific">Populibacterium corticicola</name>
    <dbReference type="NCBI Taxonomy" id="1812826"/>
    <lineage>
        <taxon>Bacteria</taxon>
        <taxon>Bacillati</taxon>
        <taxon>Actinomycetota</taxon>
        <taxon>Actinomycetes</taxon>
        <taxon>Micrococcales</taxon>
        <taxon>Jonesiaceae</taxon>
        <taxon>Populibacterium</taxon>
    </lineage>
</organism>
<keyword evidence="9 10" id="KW-0289">Folate biosynthesis</keyword>
<dbReference type="CDD" id="cd00739">
    <property type="entry name" value="DHPS"/>
    <property type="match status" value="1"/>
</dbReference>
<keyword evidence="6 10" id="KW-0808">Transferase</keyword>
<name>A0ABW5XI19_9MICO</name>
<dbReference type="PROSITE" id="PS00792">
    <property type="entry name" value="DHPS_1"/>
    <property type="match status" value="1"/>
</dbReference>
<keyword evidence="8 10" id="KW-0460">Magnesium</keyword>
<dbReference type="Gene3D" id="3.20.20.20">
    <property type="entry name" value="Dihydropteroate synthase-like"/>
    <property type="match status" value="1"/>
</dbReference>
<dbReference type="Proteomes" id="UP001597391">
    <property type="component" value="Unassembled WGS sequence"/>
</dbReference>
<evidence type="ECO:0000256" key="5">
    <source>
        <dbReference type="ARBA" id="ARBA00012458"/>
    </source>
</evidence>
<dbReference type="NCBIfam" id="TIGR01496">
    <property type="entry name" value="DHPS"/>
    <property type="match status" value="1"/>
</dbReference>
<sequence length="289" mass="30647">MRHPAPLPTSVSTLGRALVMGIVNVTPDSFSDGGKWFSRDAAVAHAHELLEQGADILDIGGESTRPGAARVDVDEELRRVIPVIEELAGTGAVLSIDTTRAQVAEAAVAAGAHIINDVSGGLADPHMDRTAAETGAVFIAMHWRGHATEMDSLDRYDDVYSDVHRELMTRVGQLLQAGVKREQIVLDPGLGFAKSGANNWPLLARTRDFVGEGYPVLVGASRKRFLGQLLASQEGEPVAPEARDVATAAITALSVLEGAWAVRVHNVAASVDAFKVAQAWQAANVKRLG</sequence>
<keyword evidence="13" id="KW-1185">Reference proteome</keyword>
<reference evidence="13" key="1">
    <citation type="journal article" date="2019" name="Int. J. Syst. Evol. Microbiol.">
        <title>The Global Catalogue of Microorganisms (GCM) 10K type strain sequencing project: providing services to taxonomists for standard genome sequencing and annotation.</title>
        <authorList>
            <consortium name="The Broad Institute Genomics Platform"/>
            <consortium name="The Broad Institute Genome Sequencing Center for Infectious Disease"/>
            <person name="Wu L."/>
            <person name="Ma J."/>
        </authorList>
    </citation>
    <scope>NUCLEOTIDE SEQUENCE [LARGE SCALE GENOMIC DNA]</scope>
    <source>
        <strain evidence="13">KCTC 33576</strain>
    </source>
</reference>
<evidence type="ECO:0000256" key="4">
    <source>
        <dbReference type="ARBA" id="ARBA00009503"/>
    </source>
</evidence>
<evidence type="ECO:0000256" key="6">
    <source>
        <dbReference type="ARBA" id="ARBA00022679"/>
    </source>
</evidence>
<dbReference type="PANTHER" id="PTHR20941:SF1">
    <property type="entry name" value="FOLIC ACID SYNTHESIS PROTEIN FOL1"/>
    <property type="match status" value="1"/>
</dbReference>
<dbReference type="InterPro" id="IPR045031">
    <property type="entry name" value="DHP_synth-like"/>
</dbReference>
<evidence type="ECO:0000256" key="3">
    <source>
        <dbReference type="ARBA" id="ARBA00004763"/>
    </source>
</evidence>
<evidence type="ECO:0000256" key="10">
    <source>
        <dbReference type="RuleBase" id="RU361205"/>
    </source>
</evidence>
<dbReference type="PROSITE" id="PS00793">
    <property type="entry name" value="DHPS_2"/>
    <property type="match status" value="1"/>
</dbReference>
<evidence type="ECO:0000256" key="8">
    <source>
        <dbReference type="ARBA" id="ARBA00022842"/>
    </source>
</evidence>
<dbReference type="SUPFAM" id="SSF51717">
    <property type="entry name" value="Dihydropteroate synthetase-like"/>
    <property type="match status" value="1"/>
</dbReference>
<dbReference type="InterPro" id="IPR000489">
    <property type="entry name" value="Pterin-binding_dom"/>
</dbReference>
<evidence type="ECO:0000256" key="2">
    <source>
        <dbReference type="ARBA" id="ARBA00001946"/>
    </source>
</evidence>
<comment type="function">
    <text evidence="10">Catalyzes the condensation of para-aminobenzoate (pABA) with 6-hydroxymethyl-7,8-dihydropterin diphosphate (DHPt-PP) to form 7,8-dihydropteroate (H2Pte), the immediate precursor of folate derivatives.</text>
</comment>